<evidence type="ECO:0000313" key="6">
    <source>
        <dbReference type="EMBL" id="TFK21788.1"/>
    </source>
</evidence>
<evidence type="ECO:0000256" key="4">
    <source>
        <dbReference type="SAM" id="MobiDB-lite"/>
    </source>
</evidence>
<sequence length="394" mass="43972">SLESAKKKTTSSVQDVANKPAFGSRFLKNEEEVWTQNAWDHVPAPDEQDETISAALLKQRSNPVPLDEKIRYNEKPAKHWDNFYKHNAENFFKNRKWLHNEFPELVAAMRQGAGPSIIAEIGCGAGNSAFPLLASNENPELRIHAYDYASHAVKLVQNNPLYQTTPVGSIQASVWDLSSKNGLPADLAPGTVDIVVLVFVLSALHPDEWIQAIDNIHTMLKPGGLVVLRDYGRYDLTQIRFKGGRMLDENFYIRGDKTRVYFFELGGKATAAQHAHSTTTVEQEKEIGEPSRTFSDKLTSNGSGTETIDIEGFNQLQVSDSLTPTPSDLSSPPEEPSVSAVEKSSPGEPVIHPNLLSDASVSRHPLFRTTQLGVDRRLLVNRKRQLKMYRVWMQ</sequence>
<feature type="non-terminal residue" evidence="6">
    <location>
        <position position="1"/>
    </location>
</feature>
<dbReference type="GO" id="GO:0052735">
    <property type="term" value="F:tRNA (cytidine-3-)-methyltransferase activity"/>
    <property type="evidence" value="ECO:0007669"/>
    <property type="project" value="TreeGrafter"/>
</dbReference>
<keyword evidence="3 6" id="KW-0808">Transferase</keyword>
<dbReference type="InterPro" id="IPR013217">
    <property type="entry name" value="Methyltransf_12"/>
</dbReference>
<dbReference type="InterPro" id="IPR026113">
    <property type="entry name" value="METTL2/6/8-like"/>
</dbReference>
<dbReference type="EMBL" id="ML210258">
    <property type="protein sequence ID" value="TFK21788.1"/>
    <property type="molecule type" value="Genomic_DNA"/>
</dbReference>
<dbReference type="Proteomes" id="UP000307440">
    <property type="component" value="Unassembled WGS sequence"/>
</dbReference>
<keyword evidence="2 6" id="KW-0489">Methyltransferase</keyword>
<dbReference type="InterPro" id="IPR029063">
    <property type="entry name" value="SAM-dependent_MTases_sf"/>
</dbReference>
<reference evidence="6 7" key="1">
    <citation type="journal article" date="2019" name="Nat. Ecol. Evol.">
        <title>Megaphylogeny resolves global patterns of mushroom evolution.</title>
        <authorList>
            <person name="Varga T."/>
            <person name="Krizsan K."/>
            <person name="Foldi C."/>
            <person name="Dima B."/>
            <person name="Sanchez-Garcia M."/>
            <person name="Sanchez-Ramirez S."/>
            <person name="Szollosi G.J."/>
            <person name="Szarkandi J.G."/>
            <person name="Papp V."/>
            <person name="Albert L."/>
            <person name="Andreopoulos W."/>
            <person name="Angelini C."/>
            <person name="Antonin V."/>
            <person name="Barry K.W."/>
            <person name="Bougher N.L."/>
            <person name="Buchanan P."/>
            <person name="Buyck B."/>
            <person name="Bense V."/>
            <person name="Catcheside P."/>
            <person name="Chovatia M."/>
            <person name="Cooper J."/>
            <person name="Damon W."/>
            <person name="Desjardin D."/>
            <person name="Finy P."/>
            <person name="Geml J."/>
            <person name="Haridas S."/>
            <person name="Hughes K."/>
            <person name="Justo A."/>
            <person name="Karasinski D."/>
            <person name="Kautmanova I."/>
            <person name="Kiss B."/>
            <person name="Kocsube S."/>
            <person name="Kotiranta H."/>
            <person name="LaButti K.M."/>
            <person name="Lechner B.E."/>
            <person name="Liimatainen K."/>
            <person name="Lipzen A."/>
            <person name="Lukacs Z."/>
            <person name="Mihaltcheva S."/>
            <person name="Morgado L.N."/>
            <person name="Niskanen T."/>
            <person name="Noordeloos M.E."/>
            <person name="Ohm R.A."/>
            <person name="Ortiz-Santana B."/>
            <person name="Ovrebo C."/>
            <person name="Racz N."/>
            <person name="Riley R."/>
            <person name="Savchenko A."/>
            <person name="Shiryaev A."/>
            <person name="Soop K."/>
            <person name="Spirin V."/>
            <person name="Szebenyi C."/>
            <person name="Tomsovsky M."/>
            <person name="Tulloss R.E."/>
            <person name="Uehling J."/>
            <person name="Grigoriev I.V."/>
            <person name="Vagvolgyi C."/>
            <person name="Papp T."/>
            <person name="Martin F.M."/>
            <person name="Miettinen O."/>
            <person name="Hibbett D.S."/>
            <person name="Nagy L.G."/>
        </authorList>
    </citation>
    <scope>NUCLEOTIDE SEQUENCE [LARGE SCALE GENOMIC DNA]</scope>
    <source>
        <strain evidence="6 7">CBS 121175</strain>
    </source>
</reference>
<organism evidence="6 7">
    <name type="scientific">Coprinopsis marcescibilis</name>
    <name type="common">Agaric fungus</name>
    <name type="synonym">Psathyrella marcescibilis</name>
    <dbReference type="NCBI Taxonomy" id="230819"/>
    <lineage>
        <taxon>Eukaryota</taxon>
        <taxon>Fungi</taxon>
        <taxon>Dikarya</taxon>
        <taxon>Basidiomycota</taxon>
        <taxon>Agaricomycotina</taxon>
        <taxon>Agaricomycetes</taxon>
        <taxon>Agaricomycetidae</taxon>
        <taxon>Agaricales</taxon>
        <taxon>Agaricineae</taxon>
        <taxon>Psathyrellaceae</taxon>
        <taxon>Coprinopsis</taxon>
    </lineage>
</organism>
<feature type="region of interest" description="Disordered" evidence="4">
    <location>
        <begin position="319"/>
        <end position="350"/>
    </location>
</feature>
<gene>
    <name evidence="6" type="ORF">FA15DRAFT_576427</name>
</gene>
<dbReference type="Pfam" id="PF08242">
    <property type="entry name" value="Methyltransf_12"/>
    <property type="match status" value="1"/>
</dbReference>
<dbReference type="GO" id="GO:0032259">
    <property type="term" value="P:methylation"/>
    <property type="evidence" value="ECO:0007669"/>
    <property type="project" value="UniProtKB-KW"/>
</dbReference>
<dbReference type="Gene3D" id="3.40.50.150">
    <property type="entry name" value="Vaccinia Virus protein VP39"/>
    <property type="match status" value="1"/>
</dbReference>
<dbReference type="OrthoDB" id="417697at2759"/>
<dbReference type="PIRSF" id="PIRSF037755">
    <property type="entry name" value="Mettl2_prd"/>
    <property type="match status" value="1"/>
</dbReference>
<dbReference type="SUPFAM" id="SSF53335">
    <property type="entry name" value="S-adenosyl-L-methionine-dependent methyltransferases"/>
    <property type="match status" value="1"/>
</dbReference>
<dbReference type="PANTHER" id="PTHR22809:SF11">
    <property type="entry name" value="TRNA N(3)-METHYLCYTIDINE METHYLTRANSFERASE METTL2"/>
    <property type="match status" value="1"/>
</dbReference>
<proteinExistence type="inferred from homology"/>
<feature type="domain" description="Methyltransferase type 12" evidence="5">
    <location>
        <begin position="120"/>
        <end position="225"/>
    </location>
</feature>
<evidence type="ECO:0000256" key="3">
    <source>
        <dbReference type="ARBA" id="ARBA00022679"/>
    </source>
</evidence>
<dbReference type="PANTHER" id="PTHR22809">
    <property type="entry name" value="METHYLTRANSFERASE-RELATED"/>
    <property type="match status" value="1"/>
</dbReference>
<feature type="region of interest" description="Disordered" evidence="4">
    <location>
        <begin position="1"/>
        <end position="21"/>
    </location>
</feature>
<evidence type="ECO:0000256" key="1">
    <source>
        <dbReference type="ARBA" id="ARBA00009725"/>
    </source>
</evidence>
<feature type="non-terminal residue" evidence="6">
    <location>
        <position position="394"/>
    </location>
</feature>
<evidence type="ECO:0000256" key="2">
    <source>
        <dbReference type="ARBA" id="ARBA00022603"/>
    </source>
</evidence>
<accession>A0A5C3L0P7</accession>
<dbReference type="STRING" id="230819.A0A5C3L0P7"/>
<comment type="similarity">
    <text evidence="1">Belongs to the methyltransferase superfamily. METL family.</text>
</comment>
<name>A0A5C3L0P7_COPMA</name>
<feature type="region of interest" description="Disordered" evidence="4">
    <location>
        <begin position="273"/>
        <end position="301"/>
    </location>
</feature>
<dbReference type="AlphaFoldDB" id="A0A5C3L0P7"/>
<dbReference type="CDD" id="cd02440">
    <property type="entry name" value="AdoMet_MTases"/>
    <property type="match status" value="1"/>
</dbReference>
<protein>
    <submittedName>
        <fullName evidence="6">Methyltransferase</fullName>
    </submittedName>
</protein>
<keyword evidence="7" id="KW-1185">Reference proteome</keyword>
<evidence type="ECO:0000259" key="5">
    <source>
        <dbReference type="Pfam" id="PF08242"/>
    </source>
</evidence>
<feature type="compositionally biased region" description="Polar residues" evidence="4">
    <location>
        <begin position="292"/>
        <end position="301"/>
    </location>
</feature>
<evidence type="ECO:0000313" key="7">
    <source>
        <dbReference type="Proteomes" id="UP000307440"/>
    </source>
</evidence>
<feature type="compositionally biased region" description="Low complexity" evidence="4">
    <location>
        <begin position="319"/>
        <end position="346"/>
    </location>
</feature>